<proteinExistence type="predicted"/>
<protein>
    <submittedName>
        <fullName evidence="2">B-cell receptor CD22 isoform X1</fullName>
    </submittedName>
</protein>
<dbReference type="Proteomes" id="UP000000437">
    <property type="component" value="Chromosome 16"/>
</dbReference>
<dbReference type="RefSeq" id="XP_073781100.1">
    <property type="nucleotide sequence ID" value="XM_073924999.1"/>
</dbReference>
<evidence type="ECO:0000313" key="1">
    <source>
        <dbReference type="Proteomes" id="UP000000437"/>
    </source>
</evidence>
<reference evidence="2" key="1">
    <citation type="submission" date="2025-08" db="UniProtKB">
        <authorList>
            <consortium name="RefSeq"/>
        </authorList>
    </citation>
    <scope>IDENTIFICATION</scope>
    <source>
        <strain evidence="2">Tuebingen</strain>
        <tissue evidence="2">Fibroblasts and whole tissue</tissue>
    </source>
</reference>
<organism evidence="1 2">
    <name type="scientific">Danio rerio</name>
    <name type="common">Zebrafish</name>
    <name type="synonym">Brachydanio rerio</name>
    <dbReference type="NCBI Taxonomy" id="7955"/>
    <lineage>
        <taxon>Eukaryota</taxon>
        <taxon>Metazoa</taxon>
        <taxon>Chordata</taxon>
        <taxon>Craniata</taxon>
        <taxon>Vertebrata</taxon>
        <taxon>Euteleostomi</taxon>
        <taxon>Actinopterygii</taxon>
        <taxon>Neopterygii</taxon>
        <taxon>Teleostei</taxon>
        <taxon>Ostariophysi</taxon>
        <taxon>Cypriniformes</taxon>
        <taxon>Danionidae</taxon>
        <taxon>Danioninae</taxon>
        <taxon>Danio</taxon>
    </lineage>
</organism>
<gene>
    <name evidence="2" type="primary">cd22</name>
    <name evidence="2" type="synonym">zgc:113199</name>
</gene>
<accession>A0AC58HGJ8</accession>
<keyword evidence="1" id="KW-1185">Reference proteome</keyword>
<keyword evidence="2" id="KW-0675">Receptor</keyword>
<name>A0AC58HGJ8_DANRE</name>
<evidence type="ECO:0000313" key="2">
    <source>
        <dbReference type="RefSeq" id="XP_073781100.1"/>
    </source>
</evidence>
<sequence length="417" mass="46382">MIYMIIFLQGLLSAAVASWSVSYDPKGMCVFEGSSVDFSCLFDYPDYLKLTVTKWFRPGKNQKQDGSQQGITVHHSNIALISWPYKGRTAYANQNKNCSLRLRNVSKRDIGRYFFRIETNDYYEKFTGSGGIQLKVAVLPLRVIVKTQKASEQIDEGDSVTLTCSAENCTPTEESFLWFKNHLLLPQATGNELRISSVSHSDAGNYSCGLKNTNTTLSAQTLLDVRYQPKDVEISVSSSEEIQEGNPLTLTCKSKANPAVTHYSWFKITDANMSSVGSGSELTIRSASLQDAGLYFCTATNHIGTQKSTVKALKVASDRHFLLSASAVFLFVMAMLLVLFVLFVRKKLFTSQKQTAEQMPAVTEVIYENLRKTESETNTSTVIYADLKLPPSNSDRPCCNSQECDSVIYSLIITTTE</sequence>